<evidence type="ECO:0000313" key="1">
    <source>
        <dbReference type="EMBL" id="KAK1319330.1"/>
    </source>
</evidence>
<dbReference type="InterPro" id="IPR004158">
    <property type="entry name" value="DUF247_pln"/>
</dbReference>
<organism evidence="1 2">
    <name type="scientific">Acorus calamus</name>
    <name type="common">Sweet flag</name>
    <dbReference type="NCBI Taxonomy" id="4465"/>
    <lineage>
        <taxon>Eukaryota</taxon>
        <taxon>Viridiplantae</taxon>
        <taxon>Streptophyta</taxon>
        <taxon>Embryophyta</taxon>
        <taxon>Tracheophyta</taxon>
        <taxon>Spermatophyta</taxon>
        <taxon>Magnoliopsida</taxon>
        <taxon>Liliopsida</taxon>
        <taxon>Acoraceae</taxon>
        <taxon>Acorus</taxon>
    </lineage>
</organism>
<protein>
    <submittedName>
        <fullName evidence="1">Uncharacterized protein</fullName>
    </submittedName>
</protein>
<dbReference type="EMBL" id="JAUJYO010000004">
    <property type="protein sequence ID" value="KAK1319330.1"/>
    <property type="molecule type" value="Genomic_DNA"/>
</dbReference>
<sequence length="143" mass="16683">MLHLLPMRPPHLSGFNVVDGAKSSDRAKANGLAFDRQLLSFRGWHRLRGIHVEEDEGCPLQPLASRVMIHLQSPRNLRWCNFKFYDPILIHYNPYDPGIISIGPYHRGKTHLQKMEEYKWRFLHLLLSNDNGDNSLQRSLKET</sequence>
<dbReference type="AlphaFoldDB" id="A0AAV9F0W0"/>
<dbReference type="Proteomes" id="UP001180020">
    <property type="component" value="Unassembled WGS sequence"/>
</dbReference>
<gene>
    <name evidence="1" type="ORF">QJS10_CPB04g00974</name>
</gene>
<comment type="caution">
    <text evidence="1">The sequence shown here is derived from an EMBL/GenBank/DDBJ whole genome shotgun (WGS) entry which is preliminary data.</text>
</comment>
<evidence type="ECO:0000313" key="2">
    <source>
        <dbReference type="Proteomes" id="UP001180020"/>
    </source>
</evidence>
<accession>A0AAV9F0W0</accession>
<keyword evidence="2" id="KW-1185">Reference proteome</keyword>
<reference evidence="1" key="1">
    <citation type="journal article" date="2023" name="Nat. Commun.">
        <title>Diploid and tetraploid genomes of Acorus and the evolution of monocots.</title>
        <authorList>
            <person name="Ma L."/>
            <person name="Liu K.W."/>
            <person name="Li Z."/>
            <person name="Hsiao Y.Y."/>
            <person name="Qi Y."/>
            <person name="Fu T."/>
            <person name="Tang G.D."/>
            <person name="Zhang D."/>
            <person name="Sun W.H."/>
            <person name="Liu D.K."/>
            <person name="Li Y."/>
            <person name="Chen G.Z."/>
            <person name="Liu X.D."/>
            <person name="Liao X.Y."/>
            <person name="Jiang Y.T."/>
            <person name="Yu X."/>
            <person name="Hao Y."/>
            <person name="Huang J."/>
            <person name="Zhao X.W."/>
            <person name="Ke S."/>
            <person name="Chen Y.Y."/>
            <person name="Wu W.L."/>
            <person name="Hsu J.L."/>
            <person name="Lin Y.F."/>
            <person name="Huang M.D."/>
            <person name="Li C.Y."/>
            <person name="Huang L."/>
            <person name="Wang Z.W."/>
            <person name="Zhao X."/>
            <person name="Zhong W.Y."/>
            <person name="Peng D.H."/>
            <person name="Ahmad S."/>
            <person name="Lan S."/>
            <person name="Zhang J.S."/>
            <person name="Tsai W.C."/>
            <person name="Van de Peer Y."/>
            <person name="Liu Z.J."/>
        </authorList>
    </citation>
    <scope>NUCLEOTIDE SEQUENCE</scope>
    <source>
        <strain evidence="1">CP</strain>
    </source>
</reference>
<name>A0AAV9F0W0_ACOCL</name>
<proteinExistence type="predicted"/>
<reference evidence="1" key="2">
    <citation type="submission" date="2023-06" db="EMBL/GenBank/DDBJ databases">
        <authorList>
            <person name="Ma L."/>
            <person name="Liu K.-W."/>
            <person name="Li Z."/>
            <person name="Hsiao Y.-Y."/>
            <person name="Qi Y."/>
            <person name="Fu T."/>
            <person name="Tang G."/>
            <person name="Zhang D."/>
            <person name="Sun W.-H."/>
            <person name="Liu D.-K."/>
            <person name="Li Y."/>
            <person name="Chen G.-Z."/>
            <person name="Liu X.-D."/>
            <person name="Liao X.-Y."/>
            <person name="Jiang Y.-T."/>
            <person name="Yu X."/>
            <person name="Hao Y."/>
            <person name="Huang J."/>
            <person name="Zhao X.-W."/>
            <person name="Ke S."/>
            <person name="Chen Y.-Y."/>
            <person name="Wu W.-L."/>
            <person name="Hsu J.-L."/>
            <person name="Lin Y.-F."/>
            <person name="Huang M.-D."/>
            <person name="Li C.-Y."/>
            <person name="Huang L."/>
            <person name="Wang Z.-W."/>
            <person name="Zhao X."/>
            <person name="Zhong W.-Y."/>
            <person name="Peng D.-H."/>
            <person name="Ahmad S."/>
            <person name="Lan S."/>
            <person name="Zhang J.-S."/>
            <person name="Tsai W.-C."/>
            <person name="Van De Peer Y."/>
            <person name="Liu Z.-J."/>
        </authorList>
    </citation>
    <scope>NUCLEOTIDE SEQUENCE</scope>
    <source>
        <strain evidence="1">CP</strain>
        <tissue evidence="1">Leaves</tissue>
    </source>
</reference>
<dbReference type="Pfam" id="PF03140">
    <property type="entry name" value="DUF247"/>
    <property type="match status" value="1"/>
</dbReference>